<gene>
    <name evidence="1" type="ORF">ADCFC_15840</name>
</gene>
<dbReference type="AlphaFoldDB" id="A0A6F8SMY0"/>
<keyword evidence="2" id="KW-1185">Reference proteome</keyword>
<evidence type="ECO:0000313" key="1">
    <source>
        <dbReference type="EMBL" id="BCA89087.1"/>
    </source>
</evidence>
<reference evidence="2" key="1">
    <citation type="journal article" date="2020" name="Microbiol. Resour. Announc.">
        <title>Complete Genome Sequence of Adlercreutzia sp. Strain 8CFCBH1, a Potent Producer of Equol, Isolated from Healthy Japanese Feces.</title>
        <authorList>
            <person name="Ogata Y."/>
            <person name="Sakamoto M."/>
            <person name="Ohkuma M."/>
            <person name="Hattori M."/>
            <person name="Suda W."/>
        </authorList>
    </citation>
    <scope>NUCLEOTIDE SEQUENCE [LARGE SCALE GENOMIC DNA]</scope>
    <source>
        <strain evidence="2">8CFCBH1</strain>
    </source>
</reference>
<protein>
    <submittedName>
        <fullName evidence="1">Uncharacterized protein</fullName>
    </submittedName>
</protein>
<dbReference type="EMBL" id="AP022829">
    <property type="protein sequence ID" value="BCA89087.1"/>
    <property type="molecule type" value="Genomic_DNA"/>
</dbReference>
<dbReference type="Proteomes" id="UP000501727">
    <property type="component" value="Chromosome"/>
</dbReference>
<accession>A0A6F8SMY0</accession>
<proteinExistence type="predicted"/>
<sequence>MRAALPDELRAYMDGLGKDARTERIRLKRNVSADRGWAAMVSAAESALAHTGRVDEAGMAVAALRSESGPTDYDEPVDFGVYDAAFGKEAA</sequence>
<evidence type="ECO:0000313" key="2">
    <source>
        <dbReference type="Proteomes" id="UP000501727"/>
    </source>
</evidence>
<dbReference type="RefSeq" id="WP_173113718.1">
    <property type="nucleotide sequence ID" value="NZ_AP022829.1"/>
</dbReference>
<reference evidence="2" key="2">
    <citation type="submission" date="2020-03" db="EMBL/GenBank/DDBJ databases">
        <title>Complete Genome Sequence of Adlercreutzia sp. strain 8CFCBH1 Producing Equol, Isolated from Healthy Japanese Feces.</title>
        <authorList>
            <person name="Ogata Y."/>
            <person name="Sakamoto M."/>
            <person name="Ohkuma M."/>
            <person name="Hattori M."/>
            <person name="Suda W."/>
        </authorList>
    </citation>
    <scope>NUCLEOTIDE SEQUENCE [LARGE SCALE GENOMIC DNA]</scope>
    <source>
        <strain evidence="2">8CFCBH1</strain>
    </source>
</reference>
<organism evidence="1 2">
    <name type="scientific">Adlercreutzia hattorii</name>
    <dbReference type="NCBI Taxonomy" id="2707299"/>
    <lineage>
        <taxon>Bacteria</taxon>
        <taxon>Bacillati</taxon>
        <taxon>Actinomycetota</taxon>
        <taxon>Coriobacteriia</taxon>
        <taxon>Eggerthellales</taxon>
        <taxon>Eggerthellaceae</taxon>
        <taxon>Adlercreutzia</taxon>
    </lineage>
</organism>
<name>A0A6F8SMY0_9ACTN</name>
<dbReference type="KEGG" id="ahat:ADCFC_17060"/>